<gene>
    <name evidence="1" type="ORF">PG2003B_1142</name>
</gene>
<dbReference type="AlphaFoldDB" id="A0A4Q5AS46"/>
<reference evidence="1 2" key="1">
    <citation type="submission" date="2018-12" db="EMBL/GenBank/DDBJ databases">
        <title>Unveiling genomic diversity among members of the Bifidobacterium pseudolongum species, a widely distributed gut commensal of the animal kingdom.</title>
        <authorList>
            <person name="Lugli G.A."/>
            <person name="Duranti S."/>
            <person name="Albert K."/>
            <person name="Mancabelli L."/>
            <person name="Napoli S."/>
            <person name="Viappiani A."/>
            <person name="Anzalone R."/>
            <person name="Longhi G."/>
            <person name="Milani C."/>
            <person name="Turroni F."/>
            <person name="Alessandri G."/>
            <person name="Sela D.A."/>
            <person name="Van Sinderen D."/>
            <person name="Ventura M."/>
        </authorList>
    </citation>
    <scope>NUCLEOTIDE SEQUENCE [LARGE SCALE GENOMIC DNA]</scope>
    <source>
        <strain evidence="1 2">2003B</strain>
    </source>
</reference>
<sequence>MKFDKRALAIEHIKHMDLKGMEPTEILIAVWIECWDTSMDFFTRLVAASQEDSPEFSGMEAAS</sequence>
<organism evidence="1 2">
    <name type="scientific">Bifidobacterium pseudolongum subsp. globosum</name>
    <dbReference type="NCBI Taxonomy" id="1690"/>
    <lineage>
        <taxon>Bacteria</taxon>
        <taxon>Bacillati</taxon>
        <taxon>Actinomycetota</taxon>
        <taxon>Actinomycetes</taxon>
        <taxon>Bifidobacteriales</taxon>
        <taxon>Bifidobacteriaceae</taxon>
        <taxon>Bifidobacterium</taxon>
    </lineage>
</organism>
<comment type="caution">
    <text evidence="1">The sequence shown here is derived from an EMBL/GenBank/DDBJ whole genome shotgun (WGS) entry which is preliminary data.</text>
</comment>
<evidence type="ECO:0000313" key="2">
    <source>
        <dbReference type="Proteomes" id="UP000292382"/>
    </source>
</evidence>
<protein>
    <submittedName>
        <fullName evidence="1">Uncharacterized protein</fullName>
    </submittedName>
</protein>
<evidence type="ECO:0000313" key="1">
    <source>
        <dbReference type="EMBL" id="RYQ36305.1"/>
    </source>
</evidence>
<proteinExistence type="predicted"/>
<dbReference type="EMBL" id="RYUW01000013">
    <property type="protein sequence ID" value="RYQ36305.1"/>
    <property type="molecule type" value="Genomic_DNA"/>
</dbReference>
<dbReference type="RefSeq" id="WP_129966939.1">
    <property type="nucleotide sequence ID" value="NZ_RYUW01000013.1"/>
</dbReference>
<name>A0A4Q5AS46_9BIFI</name>
<accession>A0A4Q5AS46</accession>
<dbReference type="Proteomes" id="UP000292382">
    <property type="component" value="Unassembled WGS sequence"/>
</dbReference>